<accession>A0ABY6ZAI4</accession>
<proteinExistence type="predicted"/>
<dbReference type="EMBL" id="CP104066">
    <property type="protein sequence ID" value="WAH39483.1"/>
    <property type="molecule type" value="Genomic_DNA"/>
</dbReference>
<reference evidence="2" key="1">
    <citation type="submission" date="2022-08" db="EMBL/GenBank/DDBJ databases">
        <title>Alicyclobacillus dauci DSM2870, complete genome.</title>
        <authorList>
            <person name="Wang Q."/>
            <person name="Cai R."/>
            <person name="Wang Z."/>
        </authorList>
    </citation>
    <scope>NUCLEOTIDE SEQUENCE</scope>
    <source>
        <strain evidence="2">DSM 28700</strain>
        <plasmid evidence="2">unnamed2</plasmid>
    </source>
</reference>
<protein>
    <submittedName>
        <fullName evidence="2">DUF3973 domain-containing protein</fullName>
    </submittedName>
</protein>
<evidence type="ECO:0000313" key="3">
    <source>
        <dbReference type="Proteomes" id="UP001164803"/>
    </source>
</evidence>
<sequence>MNHIMYCIHCHAIHRVTVRDTVFKTGFRLVNGQDVPLGICNGKTQSEKKAE</sequence>
<evidence type="ECO:0000313" key="1">
    <source>
        <dbReference type="EMBL" id="WAH39483.1"/>
    </source>
</evidence>
<dbReference type="Proteomes" id="UP001164803">
    <property type="component" value="Plasmid unnamed2"/>
</dbReference>
<organism evidence="2 3">
    <name type="scientific">Alicyclobacillus dauci</name>
    <dbReference type="NCBI Taxonomy" id="1475485"/>
    <lineage>
        <taxon>Bacteria</taxon>
        <taxon>Bacillati</taxon>
        <taxon>Bacillota</taxon>
        <taxon>Bacilli</taxon>
        <taxon>Bacillales</taxon>
        <taxon>Alicyclobacillaceae</taxon>
        <taxon>Alicyclobacillus</taxon>
    </lineage>
</organism>
<dbReference type="EMBL" id="CP104066">
    <property type="protein sequence ID" value="WAH39543.1"/>
    <property type="molecule type" value="Genomic_DNA"/>
</dbReference>
<evidence type="ECO:0000313" key="2">
    <source>
        <dbReference type="EMBL" id="WAH39543.1"/>
    </source>
</evidence>
<geneLocation type="plasmid" evidence="2 3">
    <name>unnamed2</name>
</geneLocation>
<dbReference type="RefSeq" id="WP_268047127.1">
    <property type="nucleotide sequence ID" value="NZ_CP104066.1"/>
</dbReference>
<keyword evidence="2" id="KW-0614">Plasmid</keyword>
<gene>
    <name evidence="2" type="ORF">NZD86_23950</name>
    <name evidence="1" type="ORF">NZD86_24250</name>
</gene>
<keyword evidence="3" id="KW-1185">Reference proteome</keyword>
<name>A0ABY6ZAI4_9BACL</name>